<keyword evidence="2" id="KW-1185">Reference proteome</keyword>
<dbReference type="Proteomes" id="UP000250163">
    <property type="component" value="Chromosome MORIYA"/>
</dbReference>
<protein>
    <submittedName>
        <fullName evidence="1">Uncharacterized protein</fullName>
    </submittedName>
</protein>
<proteinExistence type="predicted"/>
<accession>A0A330LW30</accession>
<name>A0A330LW30_9GAMM</name>
<reference evidence="2" key="1">
    <citation type="submission" date="2018-05" db="EMBL/GenBank/DDBJ databases">
        <authorList>
            <person name="Cea G.-C."/>
            <person name="William W."/>
        </authorList>
    </citation>
    <scope>NUCLEOTIDE SEQUENCE [LARGE SCALE GENOMIC DNA]</scope>
    <source>
        <strain evidence="2">DB21MT 5</strain>
    </source>
</reference>
<dbReference type="RefSeq" id="WP_162629299.1">
    <property type="nucleotide sequence ID" value="NZ_LS483250.1"/>
</dbReference>
<dbReference type="AlphaFoldDB" id="A0A330LW30"/>
<dbReference type="EMBL" id="LS483250">
    <property type="protein sequence ID" value="SQD80516.1"/>
    <property type="molecule type" value="Genomic_DNA"/>
</dbReference>
<evidence type="ECO:0000313" key="2">
    <source>
        <dbReference type="Proteomes" id="UP000250163"/>
    </source>
</evidence>
<gene>
    <name evidence="1" type="ORF">MORIYA_4064</name>
</gene>
<dbReference type="KEGG" id="mya:MORIYA_4064"/>
<sequence>MKYTATTEYLMVSENMMKQRVPRQKWRFFLRVDAFEHIKTALNKSEVRRYK</sequence>
<organism evidence="1 2">
    <name type="scientific">Moritella yayanosii</name>
    <dbReference type="NCBI Taxonomy" id="69539"/>
    <lineage>
        <taxon>Bacteria</taxon>
        <taxon>Pseudomonadati</taxon>
        <taxon>Pseudomonadota</taxon>
        <taxon>Gammaproteobacteria</taxon>
        <taxon>Alteromonadales</taxon>
        <taxon>Moritellaceae</taxon>
        <taxon>Moritella</taxon>
    </lineage>
</organism>
<evidence type="ECO:0000313" key="1">
    <source>
        <dbReference type="EMBL" id="SQD80516.1"/>
    </source>
</evidence>